<evidence type="ECO:0000256" key="13">
    <source>
        <dbReference type="ARBA" id="ARBA00023136"/>
    </source>
</evidence>
<keyword evidence="6 18" id="KW-0808">Transferase</keyword>
<dbReference type="InterPro" id="IPR040162">
    <property type="entry name" value="MGST1-like"/>
</dbReference>
<protein>
    <recommendedName>
        <fullName evidence="15">Microsomal glutathione S-transferase 1</fullName>
        <ecNumber evidence="5">2.5.1.18</ecNumber>
    </recommendedName>
</protein>
<evidence type="ECO:0000256" key="5">
    <source>
        <dbReference type="ARBA" id="ARBA00012452"/>
    </source>
</evidence>
<feature type="transmembrane region" description="Helical" evidence="17">
    <location>
        <begin position="100"/>
        <end position="121"/>
    </location>
</feature>
<comment type="catalytic activity">
    <reaction evidence="16">
        <text>RX + glutathione = an S-substituted glutathione + a halide anion + H(+)</text>
        <dbReference type="Rhea" id="RHEA:16437"/>
        <dbReference type="ChEBI" id="CHEBI:15378"/>
        <dbReference type="ChEBI" id="CHEBI:16042"/>
        <dbReference type="ChEBI" id="CHEBI:17792"/>
        <dbReference type="ChEBI" id="CHEBI:57925"/>
        <dbReference type="ChEBI" id="CHEBI:90779"/>
        <dbReference type="EC" id="2.5.1.18"/>
    </reaction>
    <physiologicalReaction direction="left-to-right" evidence="16">
        <dbReference type="Rhea" id="RHEA:16438"/>
    </physiologicalReaction>
</comment>
<evidence type="ECO:0000256" key="7">
    <source>
        <dbReference type="ARBA" id="ARBA00022692"/>
    </source>
</evidence>
<dbReference type="GeneID" id="103313605"/>
<comment type="subunit">
    <text evidence="14">Homotrimer; The trimer binds only one molecule of glutathione.</text>
</comment>
<comment type="subcellular location">
    <subcellularLocation>
        <location evidence="3">Endoplasmic reticulum membrane</location>
        <topology evidence="3">Multi-pass membrane protein</topology>
    </subcellularLocation>
    <subcellularLocation>
        <location evidence="2">Mitochondrion outer membrane</location>
    </subcellularLocation>
</comment>
<dbReference type="OrthoDB" id="193139at2759"/>
<reference evidence="18" key="1">
    <citation type="journal article" date="2012" name="Genomics">
        <title>Glutathione S-transferase (GST) genes in the red flour beetle, Tribolium castaneum, and comparative analysis with five additional insects.</title>
        <authorList>
            <person name="Shi H."/>
            <person name="Pei L."/>
            <person name="Gu S."/>
            <person name="Zhu S."/>
            <person name="Wang Y."/>
            <person name="Zhang Y."/>
            <person name="Li B."/>
        </authorList>
    </citation>
    <scope>NUCLEOTIDE SEQUENCE</scope>
</reference>
<evidence type="ECO:0000256" key="6">
    <source>
        <dbReference type="ARBA" id="ARBA00022679"/>
    </source>
</evidence>
<dbReference type="GO" id="GO:0004364">
    <property type="term" value="F:glutathione transferase activity"/>
    <property type="evidence" value="ECO:0007669"/>
    <property type="project" value="UniProtKB-EC"/>
</dbReference>
<evidence type="ECO:0000256" key="16">
    <source>
        <dbReference type="ARBA" id="ARBA00049385"/>
    </source>
</evidence>
<feature type="transmembrane region" description="Helical" evidence="17">
    <location>
        <begin position="20"/>
        <end position="38"/>
    </location>
</feature>
<dbReference type="KEGG" id="tca:103313605"/>
<dbReference type="EC" id="2.5.1.18" evidence="5"/>
<keyword evidence="12" id="KW-0496">Mitochondrion</keyword>
<accession>I6RE26</accession>
<feature type="transmembrane region" description="Helical" evidence="17">
    <location>
        <begin position="78"/>
        <end position="94"/>
    </location>
</feature>
<proteinExistence type="inferred from homology"/>
<dbReference type="InterPro" id="IPR023352">
    <property type="entry name" value="MAPEG-like_dom_sf"/>
</dbReference>
<evidence type="ECO:0000256" key="15">
    <source>
        <dbReference type="ARBA" id="ARBA00039397"/>
    </source>
</evidence>
<dbReference type="AlphaFoldDB" id="I6RE26"/>
<sequence length="152" mass="18067">MDVHQLRMLVTENPVFRSYMFYTAILTLKMMFMSLLTIRQRVMHNSFVSEEDAMYLKGMVSRTNEHVERVRRGHRNDMENIYLFFVIGFAYTWTDPSPFFANLLFFIFTVSRLIHTCVYTVVIMPQPIRGRAWLVGFLVTGYMAIRTLLHFC</sequence>
<dbReference type="GO" id="GO:0005741">
    <property type="term" value="C:mitochondrial outer membrane"/>
    <property type="evidence" value="ECO:0007669"/>
    <property type="project" value="UniProtKB-SubCell"/>
</dbReference>
<evidence type="ECO:0000256" key="11">
    <source>
        <dbReference type="ARBA" id="ARBA00022990"/>
    </source>
</evidence>
<evidence type="ECO:0000256" key="12">
    <source>
        <dbReference type="ARBA" id="ARBA00023128"/>
    </source>
</evidence>
<evidence type="ECO:0000256" key="14">
    <source>
        <dbReference type="ARBA" id="ARBA00038540"/>
    </source>
</evidence>
<keyword evidence="11" id="KW-0007">Acetylation</keyword>
<evidence type="ECO:0000313" key="18">
    <source>
        <dbReference type="EMBL" id="AFM57705.1"/>
    </source>
</evidence>
<keyword evidence="10 17" id="KW-1133">Transmembrane helix</keyword>
<comment type="function">
    <text evidence="1">Conjugation of reduced glutathione to a wide number of exogenous and endogenous hydrophobic electrophiles.</text>
</comment>
<dbReference type="PANTHER" id="PTHR10689:SF6">
    <property type="entry name" value="MICROSOMAL GLUTATHIONE S-TRANSFERASE 1"/>
    <property type="match status" value="1"/>
</dbReference>
<dbReference type="EMBL" id="JN695811">
    <property type="protein sequence ID" value="AFM57705.1"/>
    <property type="molecule type" value="Genomic_DNA"/>
</dbReference>
<name>I6RE26_TRICA</name>
<evidence type="ECO:0000256" key="9">
    <source>
        <dbReference type="ARBA" id="ARBA00022824"/>
    </source>
</evidence>
<evidence type="ECO:0000256" key="3">
    <source>
        <dbReference type="ARBA" id="ARBA00004477"/>
    </source>
</evidence>
<keyword evidence="9" id="KW-0256">Endoplasmic reticulum</keyword>
<gene>
    <name evidence="18" type="primary">Mgst4</name>
</gene>
<dbReference type="InterPro" id="IPR001129">
    <property type="entry name" value="Membr-assoc_MAPEG"/>
</dbReference>
<keyword evidence="7 17" id="KW-0812">Transmembrane</keyword>
<dbReference type="GO" id="GO:0005789">
    <property type="term" value="C:endoplasmic reticulum membrane"/>
    <property type="evidence" value="ECO:0007669"/>
    <property type="project" value="UniProtKB-SubCell"/>
</dbReference>
<evidence type="ECO:0000256" key="10">
    <source>
        <dbReference type="ARBA" id="ARBA00022989"/>
    </source>
</evidence>
<dbReference type="Pfam" id="PF01124">
    <property type="entry name" value="MAPEG"/>
    <property type="match status" value="1"/>
</dbReference>
<dbReference type="FunFam" id="1.20.120.550:FF:000002">
    <property type="entry name" value="Microsomal glutathione S-transferase 1"/>
    <property type="match status" value="1"/>
</dbReference>
<evidence type="ECO:0000256" key="2">
    <source>
        <dbReference type="ARBA" id="ARBA00004294"/>
    </source>
</evidence>
<dbReference type="Gene3D" id="1.20.120.550">
    <property type="entry name" value="Membrane associated eicosanoid/glutathione metabolism-like domain"/>
    <property type="match status" value="1"/>
</dbReference>
<evidence type="ECO:0000256" key="1">
    <source>
        <dbReference type="ARBA" id="ARBA00003701"/>
    </source>
</evidence>
<keyword evidence="13 17" id="KW-0472">Membrane</keyword>
<organism evidence="18">
    <name type="scientific">Tribolium castaneum</name>
    <name type="common">Red flour beetle</name>
    <dbReference type="NCBI Taxonomy" id="7070"/>
    <lineage>
        <taxon>Eukaryota</taxon>
        <taxon>Metazoa</taxon>
        <taxon>Ecdysozoa</taxon>
        <taxon>Arthropoda</taxon>
        <taxon>Hexapoda</taxon>
        <taxon>Insecta</taxon>
        <taxon>Pterygota</taxon>
        <taxon>Neoptera</taxon>
        <taxon>Endopterygota</taxon>
        <taxon>Coleoptera</taxon>
        <taxon>Polyphaga</taxon>
        <taxon>Cucujiformia</taxon>
        <taxon>Tenebrionidae</taxon>
        <taxon>Tenebrionidae incertae sedis</taxon>
        <taxon>Tribolium</taxon>
    </lineage>
</organism>
<evidence type="ECO:0000256" key="8">
    <source>
        <dbReference type="ARBA" id="ARBA00022787"/>
    </source>
</evidence>
<comment type="similarity">
    <text evidence="4">Belongs to the MAPEG family.</text>
</comment>
<evidence type="ECO:0000256" key="4">
    <source>
        <dbReference type="ARBA" id="ARBA00010459"/>
    </source>
</evidence>
<feature type="transmembrane region" description="Helical" evidence="17">
    <location>
        <begin position="133"/>
        <end position="151"/>
    </location>
</feature>
<keyword evidence="8" id="KW-1000">Mitochondrion outer membrane</keyword>
<dbReference type="PANTHER" id="PTHR10689">
    <property type="entry name" value="MICROSOMAL GLUTATHIONE S-TRANSFERASE 1"/>
    <property type="match status" value="1"/>
</dbReference>
<dbReference type="SUPFAM" id="SSF161084">
    <property type="entry name" value="MAPEG domain-like"/>
    <property type="match status" value="1"/>
</dbReference>
<evidence type="ECO:0000256" key="17">
    <source>
        <dbReference type="SAM" id="Phobius"/>
    </source>
</evidence>